<protein>
    <recommendedName>
        <fullName evidence="3">tRNA-guanine(15) transglycosylase-like domain-containing protein</fullName>
    </recommendedName>
</protein>
<dbReference type="PANTHER" id="PTHR46499:SF2">
    <property type="entry name" value="ARCHAEOSINE SYNTHASE"/>
    <property type="match status" value="1"/>
</dbReference>
<dbReference type="InterPro" id="IPR036511">
    <property type="entry name" value="TGT-like_sf"/>
</dbReference>
<keyword evidence="2" id="KW-0472">Membrane</keyword>
<dbReference type="SUPFAM" id="SSF51713">
    <property type="entry name" value="tRNA-guanine transglycosylase"/>
    <property type="match status" value="1"/>
</dbReference>
<feature type="domain" description="tRNA-guanine(15) transglycosylase-like" evidence="3">
    <location>
        <begin position="18"/>
        <end position="387"/>
    </location>
</feature>
<keyword evidence="2" id="KW-0812">Transmembrane</keyword>
<evidence type="ECO:0000256" key="1">
    <source>
        <dbReference type="ARBA" id="ARBA00022694"/>
    </source>
</evidence>
<gene>
    <name evidence="4" type="ORF">LCGC14_0847420</name>
</gene>
<dbReference type="AlphaFoldDB" id="A0A0F9SIE5"/>
<feature type="transmembrane region" description="Helical" evidence="2">
    <location>
        <begin position="240"/>
        <end position="260"/>
    </location>
</feature>
<name>A0A0F9SIE5_9ZZZZ</name>
<dbReference type="NCBIfam" id="TIGR00449">
    <property type="entry name" value="tgt_general"/>
    <property type="match status" value="1"/>
</dbReference>
<comment type="caution">
    <text evidence="4">The sequence shown here is derived from an EMBL/GenBank/DDBJ whole genome shotgun (WGS) entry which is preliminary data.</text>
</comment>
<keyword evidence="1" id="KW-0819">tRNA processing</keyword>
<proteinExistence type="predicted"/>
<sequence length="427" mass="49950">MQKFKFRTTNDGGINQKGKIIFHNGKELETPTCWFGLSLIESKEFQLEVFKKANIEAFLSNAYDLYYTDKKKERQKLIKELQRLEICHKMDSGGFQLMKAEISGKAHKFPLNQRLVLNKQLEIQCECGVQLDFPFGPNLNKKQKFKRLNKTFKNLGELIIQIENKGIDFSFLPVIHTTSNDLELLEYSLKQLETILGKKPDIIGVGSLVPLVKRMKGTMKNNIENFLYTLISLRRKLPGAFIHAFGIGGTMAYLAILAGIDSYDSNGWIQKSAYGVIQLPGISDRFLRKEDHNRPYLITNRKQRNCKKAINEIDMFMKCGCEACKPYYNENWKDKNWKLKQKAFIGRAQQPKKLRAIHNVSLYQSEILRIREEIINNNLLEFIKSRLKFSIYYKYIDFIEVLKEKDLDELRDFPRLLEMIYNKKKKN</sequence>
<reference evidence="4" key="1">
    <citation type="journal article" date="2015" name="Nature">
        <title>Complex archaea that bridge the gap between prokaryotes and eukaryotes.</title>
        <authorList>
            <person name="Spang A."/>
            <person name="Saw J.H."/>
            <person name="Jorgensen S.L."/>
            <person name="Zaremba-Niedzwiedzka K."/>
            <person name="Martijn J."/>
            <person name="Lind A.E."/>
            <person name="van Eijk R."/>
            <person name="Schleper C."/>
            <person name="Guy L."/>
            <person name="Ettema T.J."/>
        </authorList>
    </citation>
    <scope>NUCLEOTIDE SEQUENCE</scope>
</reference>
<dbReference type="GO" id="GO:0002099">
    <property type="term" value="P:tRNA wobble guanine modification"/>
    <property type="evidence" value="ECO:0007669"/>
    <property type="project" value="TreeGrafter"/>
</dbReference>
<dbReference type="GO" id="GO:0005737">
    <property type="term" value="C:cytoplasm"/>
    <property type="evidence" value="ECO:0007669"/>
    <property type="project" value="TreeGrafter"/>
</dbReference>
<dbReference type="InterPro" id="IPR050076">
    <property type="entry name" value="ArchSynthase1/Queuine_TRR"/>
</dbReference>
<dbReference type="PANTHER" id="PTHR46499">
    <property type="entry name" value="QUEUINE TRNA-RIBOSYLTRANSFERASE"/>
    <property type="match status" value="1"/>
</dbReference>
<keyword evidence="2" id="KW-1133">Transmembrane helix</keyword>
<evidence type="ECO:0000313" key="4">
    <source>
        <dbReference type="EMBL" id="KKN29118.1"/>
    </source>
</evidence>
<dbReference type="Pfam" id="PF01702">
    <property type="entry name" value="TGT"/>
    <property type="match status" value="1"/>
</dbReference>
<evidence type="ECO:0000256" key="2">
    <source>
        <dbReference type="SAM" id="Phobius"/>
    </source>
</evidence>
<organism evidence="4">
    <name type="scientific">marine sediment metagenome</name>
    <dbReference type="NCBI Taxonomy" id="412755"/>
    <lineage>
        <taxon>unclassified sequences</taxon>
        <taxon>metagenomes</taxon>
        <taxon>ecological metagenomes</taxon>
    </lineage>
</organism>
<dbReference type="Gene3D" id="3.20.20.105">
    <property type="entry name" value="Queuine tRNA-ribosyltransferase-like"/>
    <property type="match status" value="1"/>
</dbReference>
<accession>A0A0F9SIE5</accession>
<dbReference type="InterPro" id="IPR002616">
    <property type="entry name" value="tRNA_ribo_trans-like"/>
</dbReference>
<dbReference type="EMBL" id="LAZR01002509">
    <property type="protein sequence ID" value="KKN29118.1"/>
    <property type="molecule type" value="Genomic_DNA"/>
</dbReference>
<evidence type="ECO:0000259" key="3">
    <source>
        <dbReference type="Pfam" id="PF01702"/>
    </source>
</evidence>